<organism evidence="1 2">
    <name type="scientific">Chitinophaga sancti</name>
    <dbReference type="NCBI Taxonomy" id="1004"/>
    <lineage>
        <taxon>Bacteria</taxon>
        <taxon>Pseudomonadati</taxon>
        <taxon>Bacteroidota</taxon>
        <taxon>Chitinophagia</taxon>
        <taxon>Chitinophagales</taxon>
        <taxon>Chitinophagaceae</taxon>
        <taxon>Chitinophaga</taxon>
    </lineage>
</organism>
<gene>
    <name evidence="1" type="ORF">SR876_14230</name>
</gene>
<proteinExistence type="predicted"/>
<dbReference type="EMBL" id="CP140154">
    <property type="protein sequence ID" value="WQG92672.1"/>
    <property type="molecule type" value="Genomic_DNA"/>
</dbReference>
<dbReference type="Proteomes" id="UP001326715">
    <property type="component" value="Chromosome"/>
</dbReference>
<dbReference type="RefSeq" id="WP_322518614.1">
    <property type="nucleotide sequence ID" value="NZ_CP140154.1"/>
</dbReference>
<evidence type="ECO:0000313" key="2">
    <source>
        <dbReference type="Proteomes" id="UP001326715"/>
    </source>
</evidence>
<keyword evidence="2" id="KW-1185">Reference proteome</keyword>
<evidence type="ECO:0008006" key="3">
    <source>
        <dbReference type="Google" id="ProtNLM"/>
    </source>
</evidence>
<accession>A0ABZ0XPQ2</accession>
<protein>
    <recommendedName>
        <fullName evidence="3">Outer membrane protein beta-barrel family protein</fullName>
    </recommendedName>
</protein>
<evidence type="ECO:0000313" key="1">
    <source>
        <dbReference type="EMBL" id="WQG92672.1"/>
    </source>
</evidence>
<reference evidence="1 2" key="1">
    <citation type="submission" date="2023-11" db="EMBL/GenBank/DDBJ databases">
        <title>MicrobeMod: A computational toolkit for identifying prokaryotic methylation and restriction-modification with nanopore sequencing.</title>
        <authorList>
            <person name="Crits-Christoph A."/>
            <person name="Kang S.C."/>
            <person name="Lee H."/>
            <person name="Ostrov N."/>
        </authorList>
    </citation>
    <scope>NUCLEOTIDE SEQUENCE [LARGE SCALE GENOMIC DNA]</scope>
    <source>
        <strain evidence="1 2">ATCC 23090</strain>
    </source>
</reference>
<name>A0ABZ0XPQ2_9BACT</name>
<sequence>MQSYHIEKINFASELDQATQILIDIRKMSDPDESSSYTNLKTVNVTTTGQLVTPVNFDSMLPDTDYTIRYRDTNNTVIFTEEIKSTTPIVVDDFLDKVTTLMPNMQVETTNETGLLDSYLPERIGFLYQLKGNFRDVLDQFGNFQYTVNDENIGIGFQKYDNEIGLRLTSNVTALYPDPSDATGNNQASILGSDGTRSYSLGFWFYLNY</sequence>